<dbReference type="Pfam" id="PF00994">
    <property type="entry name" value="MoCF_biosynth"/>
    <property type="match status" value="1"/>
</dbReference>
<dbReference type="PANTHER" id="PTHR10192:SF19">
    <property type="entry name" value="MOLYBDOPTERIN BIOSYNTHESIS PROTEIN MJ0666-RELATED"/>
    <property type="match status" value="1"/>
</dbReference>
<dbReference type="Gene3D" id="2.40.340.10">
    <property type="entry name" value="MoeA, C-terminal, domain IV"/>
    <property type="match status" value="1"/>
</dbReference>
<protein>
    <submittedName>
        <fullName evidence="5">Molybdopterin molybdenumtransferase MoeA</fullName>
    </submittedName>
</protein>
<feature type="domain" description="MoaB/Mog" evidence="4">
    <location>
        <begin position="184"/>
        <end position="318"/>
    </location>
</feature>
<dbReference type="Gene3D" id="2.170.190.11">
    <property type="entry name" value="Molybdopterin biosynthesis moea protein, domain 3"/>
    <property type="match status" value="1"/>
</dbReference>
<dbReference type="InterPro" id="IPR036425">
    <property type="entry name" value="MoaB/Mog-like_dom_sf"/>
</dbReference>
<dbReference type="SUPFAM" id="SSF63882">
    <property type="entry name" value="MoeA N-terminal region -like"/>
    <property type="match status" value="1"/>
</dbReference>
<evidence type="ECO:0000313" key="5">
    <source>
        <dbReference type="EMBL" id="GGN08229.1"/>
    </source>
</evidence>
<dbReference type="InterPro" id="IPR005110">
    <property type="entry name" value="MoeA_linker/N"/>
</dbReference>
<dbReference type="InterPro" id="IPR038987">
    <property type="entry name" value="MoeA-like"/>
</dbReference>
<dbReference type="InterPro" id="IPR005111">
    <property type="entry name" value="MoeA_C_domain_IV"/>
</dbReference>
<proteinExistence type="predicted"/>
<dbReference type="SUPFAM" id="SSF53218">
    <property type="entry name" value="Molybdenum cofactor biosynthesis proteins"/>
    <property type="match status" value="1"/>
</dbReference>
<dbReference type="SMART" id="SM00852">
    <property type="entry name" value="MoCF_biosynth"/>
    <property type="match status" value="1"/>
</dbReference>
<accession>A0A830G830</accession>
<dbReference type="Proteomes" id="UP000608850">
    <property type="component" value="Unassembled WGS sequence"/>
</dbReference>
<dbReference type="SUPFAM" id="SSF63867">
    <property type="entry name" value="MoeA C-terminal domain-like"/>
    <property type="match status" value="1"/>
</dbReference>
<dbReference type="PANTHER" id="PTHR10192">
    <property type="entry name" value="MOLYBDOPTERIN BIOSYNTHESIS PROTEIN"/>
    <property type="match status" value="1"/>
</dbReference>
<dbReference type="Gene3D" id="3.40.980.10">
    <property type="entry name" value="MoaB/Mog-like domain"/>
    <property type="match status" value="1"/>
</dbReference>
<dbReference type="GO" id="GO:0061599">
    <property type="term" value="F:molybdopterin molybdotransferase activity"/>
    <property type="evidence" value="ECO:0007669"/>
    <property type="project" value="TreeGrafter"/>
</dbReference>
<reference evidence="5 6" key="1">
    <citation type="journal article" date="2019" name="Int. J. Syst. Evol. Microbiol.">
        <title>The Global Catalogue of Microorganisms (GCM) 10K type strain sequencing project: providing services to taxonomists for standard genome sequencing and annotation.</title>
        <authorList>
            <consortium name="The Broad Institute Genomics Platform"/>
            <consortium name="The Broad Institute Genome Sequencing Center for Infectious Disease"/>
            <person name="Wu L."/>
            <person name="Ma J."/>
        </authorList>
    </citation>
    <scope>NUCLEOTIDE SEQUENCE [LARGE SCALE GENOMIC DNA]</scope>
    <source>
        <strain evidence="5 6">JCM 16331</strain>
    </source>
</reference>
<comment type="pathway">
    <text evidence="1">Cofactor biosynthesis; molybdopterin biosynthesis.</text>
</comment>
<organism evidence="5 6">
    <name type="scientific">Halarchaeum nitratireducens</name>
    <dbReference type="NCBI Taxonomy" id="489913"/>
    <lineage>
        <taxon>Archaea</taxon>
        <taxon>Methanobacteriati</taxon>
        <taxon>Methanobacteriota</taxon>
        <taxon>Stenosarchaea group</taxon>
        <taxon>Halobacteria</taxon>
        <taxon>Halobacteriales</taxon>
        <taxon>Halobacteriaceae</taxon>
    </lineage>
</organism>
<dbReference type="CDD" id="cd00887">
    <property type="entry name" value="MoeA"/>
    <property type="match status" value="1"/>
</dbReference>
<evidence type="ECO:0000256" key="3">
    <source>
        <dbReference type="SAM" id="MobiDB-lite"/>
    </source>
</evidence>
<dbReference type="InterPro" id="IPR036135">
    <property type="entry name" value="MoeA_linker/N_sf"/>
</dbReference>
<evidence type="ECO:0000256" key="2">
    <source>
        <dbReference type="ARBA" id="ARBA00023150"/>
    </source>
</evidence>
<evidence type="ECO:0000256" key="1">
    <source>
        <dbReference type="ARBA" id="ARBA00005046"/>
    </source>
</evidence>
<feature type="region of interest" description="Disordered" evidence="3">
    <location>
        <begin position="353"/>
        <end position="374"/>
    </location>
</feature>
<evidence type="ECO:0000313" key="6">
    <source>
        <dbReference type="Proteomes" id="UP000608850"/>
    </source>
</evidence>
<evidence type="ECO:0000259" key="4">
    <source>
        <dbReference type="SMART" id="SM00852"/>
    </source>
</evidence>
<keyword evidence="6" id="KW-1185">Reference proteome</keyword>
<feature type="compositionally biased region" description="Basic and acidic residues" evidence="3">
    <location>
        <begin position="360"/>
        <end position="370"/>
    </location>
</feature>
<dbReference type="GO" id="GO:0005737">
    <property type="term" value="C:cytoplasm"/>
    <property type="evidence" value="ECO:0007669"/>
    <property type="project" value="TreeGrafter"/>
</dbReference>
<dbReference type="Pfam" id="PF03453">
    <property type="entry name" value="MoeA_N"/>
    <property type="match status" value="1"/>
</dbReference>
<dbReference type="Gene3D" id="3.90.105.10">
    <property type="entry name" value="Molybdopterin biosynthesis moea protein, domain 2"/>
    <property type="match status" value="1"/>
</dbReference>
<dbReference type="NCBIfam" id="TIGR00177">
    <property type="entry name" value="molyb_syn"/>
    <property type="match status" value="1"/>
</dbReference>
<gene>
    <name evidence="5" type="ORF">GCM10009021_04520</name>
</gene>
<dbReference type="InterPro" id="IPR036688">
    <property type="entry name" value="MoeA_C_domain_IV_sf"/>
</dbReference>
<dbReference type="GO" id="GO:0006777">
    <property type="term" value="P:Mo-molybdopterin cofactor biosynthetic process"/>
    <property type="evidence" value="ECO:0007669"/>
    <property type="project" value="UniProtKB-KW"/>
</dbReference>
<comment type="caution">
    <text evidence="5">The sequence shown here is derived from an EMBL/GenBank/DDBJ whole genome shotgun (WGS) entry which is preliminary data.</text>
</comment>
<dbReference type="EMBL" id="BMOQ01000001">
    <property type="protein sequence ID" value="GGN08229.1"/>
    <property type="molecule type" value="Genomic_DNA"/>
</dbReference>
<keyword evidence="2" id="KW-0501">Molybdenum cofactor biosynthesis</keyword>
<dbReference type="InterPro" id="IPR001453">
    <property type="entry name" value="MoaB/Mog_dom"/>
</dbReference>
<dbReference type="OrthoDB" id="31371at2157"/>
<sequence>MTGSHDRRRAGFKQRTRVAEARAALREAVAPHGRTETVGVAHAAGRTLAAPTRAARAVPGYERAAMDGYAVRAADTVGASDRDPAVLRAAEEMRPNAAVRVHTGSELPDGADAVVMIEAVEEYGGDVEVLDGVAVGENVGAPDEDVAADQRLHDAGHRLRPSDLGLLKASGVGEVEVYDPPSVAVIPTGEELVQSDPEPGEMIETNGLTVSRLVESWGATARYRDVVTDDADALRKAISGDVDADVVVTTGGSSVGERDLTPDVVADLGDLVFHGVALKPGHPVAAGVVDDTPVLCLPGYPVACIVNAVQFLRPVVKDAGGMPVPAFPSVEAELSGKLRSEPGVRTYARVTLDEGSETDTEGKGRPRAEPVHTSGSGVLSTVALADGWVVIPESVEGYAAGETVTVEQWEVEP</sequence>
<name>A0A830G830_9EURY</name>
<dbReference type="Pfam" id="PF03454">
    <property type="entry name" value="MoeA_C"/>
    <property type="match status" value="1"/>
</dbReference>
<dbReference type="UniPathway" id="UPA00344"/>
<dbReference type="AlphaFoldDB" id="A0A830G830"/>
<dbReference type="RefSeq" id="WP_188876878.1">
    <property type="nucleotide sequence ID" value="NZ_BMOQ01000001.1"/>
</dbReference>